<dbReference type="PROSITE" id="PS50943">
    <property type="entry name" value="HTH_CROC1"/>
    <property type="match status" value="1"/>
</dbReference>
<dbReference type="InterPro" id="IPR010982">
    <property type="entry name" value="Lambda_DNA-bd_dom_sf"/>
</dbReference>
<evidence type="ECO:0000313" key="3">
    <source>
        <dbReference type="Proteomes" id="UP000198615"/>
    </source>
</evidence>
<proteinExistence type="predicted"/>
<dbReference type="Gene3D" id="1.10.260.40">
    <property type="entry name" value="lambda repressor-like DNA-binding domains"/>
    <property type="match status" value="1"/>
</dbReference>
<dbReference type="EMBL" id="FNBW01000017">
    <property type="protein sequence ID" value="SDG44188.1"/>
    <property type="molecule type" value="Genomic_DNA"/>
</dbReference>
<dbReference type="SUPFAM" id="SSF47413">
    <property type="entry name" value="lambda repressor-like DNA-binding domains"/>
    <property type="match status" value="1"/>
</dbReference>
<evidence type="ECO:0000259" key="1">
    <source>
        <dbReference type="PROSITE" id="PS50943"/>
    </source>
</evidence>
<dbReference type="OrthoDB" id="8895516at2"/>
<name>A0A8G2F0E6_9PROT</name>
<dbReference type="RefSeq" id="WP_028792596.1">
    <property type="nucleotide sequence ID" value="NZ_FNBW01000017.1"/>
</dbReference>
<accession>A0A8G2F0E6</accession>
<keyword evidence="3" id="KW-1185">Reference proteome</keyword>
<evidence type="ECO:0000313" key="2">
    <source>
        <dbReference type="EMBL" id="SDG44188.1"/>
    </source>
</evidence>
<dbReference type="InterPro" id="IPR001387">
    <property type="entry name" value="Cro/C1-type_HTH"/>
</dbReference>
<comment type="caution">
    <text evidence="2">The sequence shown here is derived from an EMBL/GenBank/DDBJ whole genome shotgun (WGS) entry which is preliminary data.</text>
</comment>
<reference evidence="2 3" key="1">
    <citation type="submission" date="2016-10" db="EMBL/GenBank/DDBJ databases">
        <authorList>
            <person name="Varghese N."/>
            <person name="Submissions S."/>
        </authorList>
    </citation>
    <scope>NUCLEOTIDE SEQUENCE [LARGE SCALE GENOMIC DNA]</scope>
    <source>
        <strain evidence="2 3">DSM 18839</strain>
    </source>
</reference>
<dbReference type="Proteomes" id="UP000198615">
    <property type="component" value="Unassembled WGS sequence"/>
</dbReference>
<dbReference type="CDD" id="cd00093">
    <property type="entry name" value="HTH_XRE"/>
    <property type="match status" value="1"/>
</dbReference>
<protein>
    <submittedName>
        <fullName evidence="2">Transcriptional regulator, contains XRE-family HTH domain</fullName>
    </submittedName>
</protein>
<dbReference type="SMART" id="SM00530">
    <property type="entry name" value="HTH_XRE"/>
    <property type="match status" value="1"/>
</dbReference>
<dbReference type="Pfam" id="PF01381">
    <property type="entry name" value="HTH_3"/>
    <property type="match status" value="1"/>
</dbReference>
<dbReference type="AlphaFoldDB" id="A0A8G2F0E6"/>
<dbReference type="GO" id="GO:0003677">
    <property type="term" value="F:DNA binding"/>
    <property type="evidence" value="ECO:0007669"/>
    <property type="project" value="InterPro"/>
</dbReference>
<feature type="domain" description="HTH cro/C1-type" evidence="1">
    <location>
        <begin position="21"/>
        <end position="77"/>
    </location>
</feature>
<organism evidence="2 3">
    <name type="scientific">Thalassobaculum litoreum DSM 18839</name>
    <dbReference type="NCBI Taxonomy" id="1123362"/>
    <lineage>
        <taxon>Bacteria</taxon>
        <taxon>Pseudomonadati</taxon>
        <taxon>Pseudomonadota</taxon>
        <taxon>Alphaproteobacteria</taxon>
        <taxon>Rhodospirillales</taxon>
        <taxon>Thalassobaculaceae</taxon>
        <taxon>Thalassobaculum</taxon>
    </lineage>
</organism>
<sequence>MQHSLQPADKRDVARLFRERLEAAMDRAGLSRSAVAKRIGVDRSTLSQILSDEGVRLPRADTVAALAVTLQVSLDWLLGLAEEGQFTADIMERSPEISPHNRTVADENLLRWHAEAAGYKIRYVPTSLPDQVKIPEVIAYEYQETGGSMADQAMRRSRDRLDYVRQPETDVEICTSIQSMLDFADGTGVWRDLPPDMRRRQLIHIADLVDELYPSVRWFLFDGVRDYAIPVTIFGPKRAAIYAGDMYIVFTTTEHIRVLTRRFDDLIRHAVVHAHEIPAYMRTLIDRIDKGLAA</sequence>
<gene>
    <name evidence="2" type="ORF">SAMN05660686_04435</name>
</gene>